<dbReference type="GO" id="GO:0005737">
    <property type="term" value="C:cytoplasm"/>
    <property type="evidence" value="ECO:0007669"/>
    <property type="project" value="UniProtKB-SubCell"/>
</dbReference>
<dbReference type="AlphaFoldDB" id="A0A4S2MQ24"/>
<evidence type="ECO:0000259" key="2">
    <source>
        <dbReference type="PROSITE" id="PS50177"/>
    </source>
</evidence>
<keyword evidence="1" id="KW-0963">Cytoplasm</keyword>
<accession>A0A4S2MQ24</accession>
<dbReference type="GO" id="GO:0006913">
    <property type="term" value="P:nucleocytoplasmic transport"/>
    <property type="evidence" value="ECO:0007669"/>
    <property type="project" value="UniProtKB-UniRule"/>
</dbReference>
<dbReference type="GO" id="GO:0005634">
    <property type="term" value="C:nucleus"/>
    <property type="evidence" value="ECO:0007669"/>
    <property type="project" value="UniProtKB-SubCell"/>
</dbReference>
<keyword evidence="1" id="KW-0653">Protein transport</keyword>
<comment type="subcellular location">
    <subcellularLocation>
        <location evidence="1">Cytoplasm</location>
    </subcellularLocation>
    <subcellularLocation>
        <location evidence="1">Nucleus</location>
    </subcellularLocation>
</comment>
<dbReference type="CDD" id="cd00780">
    <property type="entry name" value="NTF2"/>
    <property type="match status" value="1"/>
</dbReference>
<proteinExistence type="predicted"/>
<sequence length="136" mass="14895">MAAPKEQAHVKAAARAAKQFVDTYYESLNRDRKSLHEFYADDANIGWNGNALVGGQQFASFFEPMPKAFYDVQSYDAHPMGTNEDGTTNVLLLVSGAVKYGESNAKPRAFSDTFVLKPAGPAKYHVSSQGFRLVSP</sequence>
<comment type="function">
    <text evidence="1">Has a role in nuclear-cytoplasmic transport of proteins and mRNAs.</text>
</comment>
<dbReference type="OrthoDB" id="25408at2759"/>
<dbReference type="EMBL" id="ML220132">
    <property type="protein sequence ID" value="TGZ79312.1"/>
    <property type="molecule type" value="Genomic_DNA"/>
</dbReference>
<dbReference type="InterPro" id="IPR032710">
    <property type="entry name" value="NTF2-like_dom_sf"/>
</dbReference>
<dbReference type="InParanoid" id="A0A4S2MQ24"/>
<dbReference type="InterPro" id="IPR045875">
    <property type="entry name" value="NTF2"/>
</dbReference>
<keyword evidence="4" id="KW-1185">Reference proteome</keyword>
<protein>
    <recommendedName>
        <fullName evidence="1">NTF2-related export protein</fullName>
    </recommendedName>
</protein>
<keyword evidence="1" id="KW-0813">Transport</keyword>
<dbReference type="STRING" id="341454.A0A4S2MQ24"/>
<reference evidence="3 4" key="1">
    <citation type="submission" date="2019-04" db="EMBL/GenBank/DDBJ databases">
        <title>Comparative genomics and transcriptomics to analyze fruiting body development in filamentous ascomycetes.</title>
        <authorList>
            <consortium name="DOE Joint Genome Institute"/>
            <person name="Lutkenhaus R."/>
            <person name="Traeger S."/>
            <person name="Breuer J."/>
            <person name="Kuo A."/>
            <person name="Lipzen A."/>
            <person name="Pangilinan J."/>
            <person name="Dilworth D."/>
            <person name="Sandor L."/>
            <person name="Poggeler S."/>
            <person name="Barry K."/>
            <person name="Grigoriev I.V."/>
            <person name="Nowrousian M."/>
        </authorList>
    </citation>
    <scope>NUCLEOTIDE SEQUENCE [LARGE SCALE GENOMIC DNA]</scope>
    <source>
        <strain evidence="3 4">CBS 389.68</strain>
    </source>
</reference>
<dbReference type="PANTHER" id="PTHR12612">
    <property type="entry name" value="NUCLEAR TRANSPORT FACTOR 2"/>
    <property type="match status" value="1"/>
</dbReference>
<evidence type="ECO:0000313" key="4">
    <source>
        <dbReference type="Proteomes" id="UP000298138"/>
    </source>
</evidence>
<dbReference type="InterPro" id="IPR002075">
    <property type="entry name" value="NTF2_dom"/>
</dbReference>
<gene>
    <name evidence="3" type="ORF">EX30DRAFT_342411</name>
</gene>
<dbReference type="Gene3D" id="3.10.450.50">
    <property type="match status" value="1"/>
</dbReference>
<organism evidence="3 4">
    <name type="scientific">Ascodesmis nigricans</name>
    <dbReference type="NCBI Taxonomy" id="341454"/>
    <lineage>
        <taxon>Eukaryota</taxon>
        <taxon>Fungi</taxon>
        <taxon>Dikarya</taxon>
        <taxon>Ascomycota</taxon>
        <taxon>Pezizomycotina</taxon>
        <taxon>Pezizomycetes</taxon>
        <taxon>Pezizales</taxon>
        <taxon>Ascodesmidaceae</taxon>
        <taxon>Ascodesmis</taxon>
    </lineage>
</organism>
<dbReference type="PROSITE" id="PS50177">
    <property type="entry name" value="NTF2_DOMAIN"/>
    <property type="match status" value="1"/>
</dbReference>
<name>A0A4S2MQ24_9PEZI</name>
<dbReference type="SUPFAM" id="SSF54427">
    <property type="entry name" value="NTF2-like"/>
    <property type="match status" value="1"/>
</dbReference>
<dbReference type="GO" id="GO:0015031">
    <property type="term" value="P:protein transport"/>
    <property type="evidence" value="ECO:0007669"/>
    <property type="project" value="UniProtKB-KW"/>
</dbReference>
<evidence type="ECO:0000256" key="1">
    <source>
        <dbReference type="RuleBase" id="RU369002"/>
    </source>
</evidence>
<dbReference type="Proteomes" id="UP000298138">
    <property type="component" value="Unassembled WGS sequence"/>
</dbReference>
<dbReference type="GO" id="GO:0051028">
    <property type="term" value="P:mRNA transport"/>
    <property type="evidence" value="ECO:0007669"/>
    <property type="project" value="UniProtKB-UniRule"/>
</dbReference>
<evidence type="ECO:0000313" key="3">
    <source>
        <dbReference type="EMBL" id="TGZ79312.1"/>
    </source>
</evidence>
<dbReference type="InterPro" id="IPR018222">
    <property type="entry name" value="Nuclear_transport_factor_2_euk"/>
</dbReference>
<keyword evidence="1" id="KW-0539">Nucleus</keyword>
<feature type="domain" description="NTF2" evidence="2">
    <location>
        <begin position="16"/>
        <end position="133"/>
    </location>
</feature>
<dbReference type="Pfam" id="PF02136">
    <property type="entry name" value="NTF2"/>
    <property type="match status" value="1"/>
</dbReference>